<protein>
    <submittedName>
        <fullName evidence="2">Bgt-20703</fullName>
    </submittedName>
</protein>
<reference evidence="2" key="1">
    <citation type="submission" date="2018-07" db="EMBL/GenBank/DDBJ databases">
        <authorList>
            <person name="Quirk P.G."/>
            <person name="Krulwich T.A."/>
        </authorList>
    </citation>
    <scope>NUCLEOTIDE SEQUENCE</scope>
    <source>
        <strain evidence="2">96224</strain>
    </source>
</reference>
<keyword evidence="1" id="KW-0472">Membrane</keyword>
<keyword evidence="1" id="KW-0812">Transmembrane</keyword>
<name>A0A381L5N3_BLUGR</name>
<evidence type="ECO:0000256" key="1">
    <source>
        <dbReference type="SAM" id="Phobius"/>
    </source>
</evidence>
<evidence type="ECO:0000313" key="2">
    <source>
        <dbReference type="EMBL" id="SUZ09228.1"/>
    </source>
</evidence>
<keyword evidence="1" id="KW-1133">Transmembrane helix</keyword>
<dbReference type="AlphaFoldDB" id="A0A381L5N3"/>
<accession>A0A381L5N3</accession>
<organism evidence="2">
    <name type="scientific">Blumeria graminis f. sp. tritici 96224</name>
    <dbReference type="NCBI Taxonomy" id="1268274"/>
    <lineage>
        <taxon>Eukaryota</taxon>
        <taxon>Fungi</taxon>
        <taxon>Dikarya</taxon>
        <taxon>Ascomycota</taxon>
        <taxon>Pezizomycotina</taxon>
        <taxon>Leotiomycetes</taxon>
        <taxon>Erysiphales</taxon>
        <taxon>Erysiphaceae</taxon>
        <taxon>Blumeria</taxon>
    </lineage>
</organism>
<dbReference type="EMBL" id="UIGY01000045">
    <property type="protein sequence ID" value="SUZ09228.1"/>
    <property type="molecule type" value="Genomic_DNA"/>
</dbReference>
<sequence length="103" mass="11759">MHTCYTSFPQIAFFFLCLLHGFFSAVITARVFVRVIIQGVPCHIIISSSELTKRGPIKNIDFGIIHKNNEYVSLLSPTPDKIRRYSYPFKEFEETGQLDTSGL</sequence>
<feature type="transmembrane region" description="Helical" evidence="1">
    <location>
        <begin position="12"/>
        <end position="33"/>
    </location>
</feature>
<proteinExistence type="predicted"/>
<gene>
    <name evidence="2" type="ORF">BGT96224V2_LOCUS2372</name>
</gene>